<dbReference type="AlphaFoldDB" id="A0A157RM04"/>
<dbReference type="OrthoDB" id="8534992at2"/>
<accession>A0A157RM04</accession>
<name>A0A157RM04_9BORD</name>
<protein>
    <submittedName>
        <fullName evidence="3">Predicted membrane protein</fullName>
    </submittedName>
</protein>
<evidence type="ECO:0000313" key="4">
    <source>
        <dbReference type="Proteomes" id="UP000077037"/>
    </source>
</evidence>
<sequence>MLHTRFPRLPRRQRGSILIPAAMAILLGMVLLWGVQLGYAFYLKRELQKTADMAALTAAQVLAGGGATECAAAVTAAQSAITANMRDLGTPQVACVRWDGKNTALAPRYIRSADIGAGERYNAVSINLSTTAPSLFPFTEGVTLYAEAVGARPADPVAAFSVGTRLAKAKDGAVLTNLLKGVGLNIADTALVGYDAGLANVKITPAGLLNQLGIDVPANISVADLNQLLAAKTAPLGGLIDAVVNLGGRSELLAANVGLLHAVEAAVNAKNLQVQLGSNVDGRASSLFAKIVAPDAQSALNVEVSALDILGTAIGVGTGGHAIEVGGSGIDFLGISVKPQIRVIEPPSIAIGGVGATAYTAQVRLYLPISVRTPQLLSGLLDLDVSLPIVVDLVNGKGTITSMCQARDASSRELATIAVQSSIAKVCIGGAPAGAAAGWPFSTSASCDQNLEKQQLLSLRLLGTSLASLNTKLTVDALPADGSATLYAGQPAQTVPANGNQLMLGTTLKKATDALLTALLGQTAATGTGPGFSTPDQQAQLRKDLANKVFDDAKLANGCNVAATGQAGYQCRQALWQSALTTIQNGSSGLQGLLGTTLNNSVNLLSDVLTLNVVGVLNSTGNLVGGLLNSVGDVLRNVLGGIIPTNTCASWSLLGGYQGNETGCKTEIANSLKNTGPVGAGQPSNAVIALLGLVLGILQQPLDNLGAGLAQTVNNVVGLELGQTDVNLLSLDCNGKGVQLVY</sequence>
<evidence type="ECO:0000259" key="2">
    <source>
        <dbReference type="Pfam" id="PF13400"/>
    </source>
</evidence>
<dbReference type="Proteomes" id="UP000077037">
    <property type="component" value="Unassembled WGS sequence"/>
</dbReference>
<evidence type="ECO:0000313" key="3">
    <source>
        <dbReference type="EMBL" id="SAI58449.1"/>
    </source>
</evidence>
<organism evidence="3 4">
    <name type="scientific">Bordetella ansorpii</name>
    <dbReference type="NCBI Taxonomy" id="288768"/>
    <lineage>
        <taxon>Bacteria</taxon>
        <taxon>Pseudomonadati</taxon>
        <taxon>Pseudomonadota</taxon>
        <taxon>Betaproteobacteria</taxon>
        <taxon>Burkholderiales</taxon>
        <taxon>Alcaligenaceae</taxon>
        <taxon>Bordetella</taxon>
    </lineage>
</organism>
<feature type="domain" description="Putative Flp pilus-assembly TadG-like N-terminal" evidence="2">
    <location>
        <begin position="15"/>
        <end position="60"/>
    </location>
</feature>
<reference evidence="3 4" key="1">
    <citation type="submission" date="2016-03" db="EMBL/GenBank/DDBJ databases">
        <authorList>
            <consortium name="Pathogen Informatics"/>
        </authorList>
    </citation>
    <scope>NUCLEOTIDE SEQUENCE [LARGE SCALE GENOMIC DNA]</scope>
    <source>
        <strain evidence="3 4">NCTC13364</strain>
    </source>
</reference>
<keyword evidence="1" id="KW-1133">Transmembrane helix</keyword>
<dbReference type="RefSeq" id="WP_066420684.1">
    <property type="nucleotide sequence ID" value="NZ_FKBS01000029.1"/>
</dbReference>
<dbReference type="EMBL" id="FKBS01000029">
    <property type="protein sequence ID" value="SAI58449.1"/>
    <property type="molecule type" value="Genomic_DNA"/>
</dbReference>
<dbReference type="Pfam" id="PF13400">
    <property type="entry name" value="Tad"/>
    <property type="match status" value="1"/>
</dbReference>
<evidence type="ECO:0000256" key="1">
    <source>
        <dbReference type="SAM" id="Phobius"/>
    </source>
</evidence>
<keyword evidence="1" id="KW-0472">Membrane</keyword>
<proteinExistence type="predicted"/>
<gene>
    <name evidence="3" type="ORF">SAMEA1982600_05100</name>
</gene>
<keyword evidence="1" id="KW-0812">Transmembrane</keyword>
<dbReference type="InterPro" id="IPR028087">
    <property type="entry name" value="Tad_N"/>
</dbReference>
<feature type="transmembrane region" description="Helical" evidence="1">
    <location>
        <begin position="21"/>
        <end position="42"/>
    </location>
</feature>